<evidence type="ECO:0000313" key="2">
    <source>
        <dbReference type="EMBL" id="JAD25937.1"/>
    </source>
</evidence>
<protein>
    <submittedName>
        <fullName evidence="2">Uncharacterized protein</fullName>
    </submittedName>
</protein>
<dbReference type="EMBL" id="GBRH01271958">
    <property type="protein sequence ID" value="JAD25937.1"/>
    <property type="molecule type" value="Transcribed_RNA"/>
</dbReference>
<feature type="region of interest" description="Disordered" evidence="1">
    <location>
        <begin position="1"/>
        <end position="29"/>
    </location>
</feature>
<sequence>MERQRGGPQPVDGVAHHVHPARPERLPGVPLRYPLLQPRLRRRLLRGALPVLHPAAQQRHELPRQSGRRRAVARGRVDPHEQRRAARARGSRRRRRQLVERGEEHRGVGGGRLGLGLDPRVAVELVLEEGVEVGRGERREREERRRRRRGGGEGERRARGRGPDVGAEGRVRVLEGAQRGLDGGHRRLGRATAGEAEREQRRAGAAWHGAAPAVLRAARRAGAPLGGADARGIHGGRERRTGGRLDAAGAALLSAERK</sequence>
<feature type="region of interest" description="Disordered" evidence="1">
    <location>
        <begin position="224"/>
        <end position="246"/>
    </location>
</feature>
<feature type="compositionally biased region" description="Basic and acidic residues" evidence="1">
    <location>
        <begin position="97"/>
        <end position="107"/>
    </location>
</feature>
<feature type="compositionally biased region" description="Basic and acidic residues" evidence="1">
    <location>
        <begin position="75"/>
        <end position="84"/>
    </location>
</feature>
<feature type="region of interest" description="Disordered" evidence="1">
    <location>
        <begin position="136"/>
        <end position="207"/>
    </location>
</feature>
<reference evidence="2" key="1">
    <citation type="submission" date="2014-09" db="EMBL/GenBank/DDBJ databases">
        <authorList>
            <person name="Magalhaes I.L.F."/>
            <person name="Oliveira U."/>
            <person name="Santos F.R."/>
            <person name="Vidigal T.H.D.A."/>
            <person name="Brescovit A.D."/>
            <person name="Santos A.J."/>
        </authorList>
    </citation>
    <scope>NUCLEOTIDE SEQUENCE</scope>
    <source>
        <tissue evidence="2">Shoot tissue taken approximately 20 cm above the soil surface</tissue>
    </source>
</reference>
<dbReference type="AlphaFoldDB" id="A0A0A8YTN3"/>
<organism evidence="2">
    <name type="scientific">Arundo donax</name>
    <name type="common">Giant reed</name>
    <name type="synonym">Donax arundinaceus</name>
    <dbReference type="NCBI Taxonomy" id="35708"/>
    <lineage>
        <taxon>Eukaryota</taxon>
        <taxon>Viridiplantae</taxon>
        <taxon>Streptophyta</taxon>
        <taxon>Embryophyta</taxon>
        <taxon>Tracheophyta</taxon>
        <taxon>Spermatophyta</taxon>
        <taxon>Magnoliopsida</taxon>
        <taxon>Liliopsida</taxon>
        <taxon>Poales</taxon>
        <taxon>Poaceae</taxon>
        <taxon>PACMAD clade</taxon>
        <taxon>Arundinoideae</taxon>
        <taxon>Arundineae</taxon>
        <taxon>Arundo</taxon>
    </lineage>
</organism>
<proteinExistence type="predicted"/>
<feature type="compositionally biased region" description="Basic residues" evidence="1">
    <location>
        <begin position="85"/>
        <end position="96"/>
    </location>
</feature>
<evidence type="ECO:0000256" key="1">
    <source>
        <dbReference type="SAM" id="MobiDB-lite"/>
    </source>
</evidence>
<reference evidence="2" key="2">
    <citation type="journal article" date="2015" name="Data Brief">
        <title>Shoot transcriptome of the giant reed, Arundo donax.</title>
        <authorList>
            <person name="Barrero R.A."/>
            <person name="Guerrero F.D."/>
            <person name="Moolhuijzen P."/>
            <person name="Goolsby J.A."/>
            <person name="Tidwell J."/>
            <person name="Bellgard S.E."/>
            <person name="Bellgard M.I."/>
        </authorList>
    </citation>
    <scope>NUCLEOTIDE SEQUENCE</scope>
    <source>
        <tissue evidence="2">Shoot tissue taken approximately 20 cm above the soil surface</tissue>
    </source>
</reference>
<feature type="region of interest" description="Disordered" evidence="1">
    <location>
        <begin position="55"/>
        <end position="114"/>
    </location>
</feature>
<feature type="compositionally biased region" description="Basic and acidic residues" evidence="1">
    <location>
        <begin position="231"/>
        <end position="243"/>
    </location>
</feature>
<name>A0A0A8YTN3_ARUDO</name>
<accession>A0A0A8YTN3</accession>